<dbReference type="STRING" id="493475.GARC_3045"/>
<dbReference type="Gene3D" id="3.60.21.70">
    <property type="entry name" value="PhoD-like phosphatase"/>
    <property type="match status" value="1"/>
</dbReference>
<dbReference type="PANTHER" id="PTHR37031:SF2">
    <property type="entry name" value="PHOD-LIKE PHOSPHATASE METALLOPHOSPHATASE DOMAIN-CONTAINING PROTEIN"/>
    <property type="match status" value="1"/>
</dbReference>
<dbReference type="InterPro" id="IPR038607">
    <property type="entry name" value="PhoD-like_sf"/>
</dbReference>
<keyword evidence="2" id="KW-1185">Reference proteome</keyword>
<evidence type="ECO:0000313" key="1">
    <source>
        <dbReference type="EMBL" id="GAC20008.1"/>
    </source>
</evidence>
<proteinExistence type="predicted"/>
<dbReference type="RefSeq" id="WP_007621501.1">
    <property type="nucleotide sequence ID" value="NZ_BAEO01000044.1"/>
</dbReference>
<dbReference type="OrthoDB" id="9795624at2"/>
<accession>K6YTH6</accession>
<protein>
    <recommendedName>
        <fullName evidence="3">PhoD-like phosphatase metallophosphatase domain-containing protein</fullName>
    </recommendedName>
</protein>
<dbReference type="PANTHER" id="PTHR37031">
    <property type="entry name" value="METALLOPHOSPHATASE BINDING DOMAIN PROTEIN"/>
    <property type="match status" value="1"/>
</dbReference>
<gene>
    <name evidence="1" type="ORF">GARC_3045</name>
</gene>
<evidence type="ECO:0000313" key="2">
    <source>
        <dbReference type="Proteomes" id="UP000006327"/>
    </source>
</evidence>
<dbReference type="SUPFAM" id="SSF56300">
    <property type="entry name" value="Metallo-dependent phosphatases"/>
    <property type="match status" value="1"/>
</dbReference>
<name>K6YTH6_9ALTE</name>
<organism evidence="1 2">
    <name type="scientific">Paraglaciecola arctica BSs20135</name>
    <dbReference type="NCBI Taxonomy" id="493475"/>
    <lineage>
        <taxon>Bacteria</taxon>
        <taxon>Pseudomonadati</taxon>
        <taxon>Pseudomonadota</taxon>
        <taxon>Gammaproteobacteria</taxon>
        <taxon>Alteromonadales</taxon>
        <taxon>Alteromonadaceae</taxon>
        <taxon>Paraglaciecola</taxon>
    </lineage>
</organism>
<dbReference type="Proteomes" id="UP000006327">
    <property type="component" value="Unassembled WGS sequence"/>
</dbReference>
<dbReference type="AlphaFoldDB" id="K6YTH6"/>
<reference evidence="1 2" key="1">
    <citation type="journal article" date="2017" name="Antonie Van Leeuwenhoek">
        <title>Rhizobium rhizosphaerae sp. nov., a novel species isolated from rice rhizosphere.</title>
        <authorList>
            <person name="Zhao J.J."/>
            <person name="Zhang J."/>
            <person name="Zhang R.J."/>
            <person name="Zhang C.W."/>
            <person name="Yin H.Q."/>
            <person name="Zhang X.X."/>
        </authorList>
    </citation>
    <scope>NUCLEOTIDE SEQUENCE [LARGE SCALE GENOMIC DNA]</scope>
    <source>
        <strain evidence="1 2">BSs20135</strain>
    </source>
</reference>
<dbReference type="InterPro" id="IPR029052">
    <property type="entry name" value="Metallo-depent_PP-like"/>
</dbReference>
<dbReference type="eggNOG" id="COG1203">
    <property type="taxonomic scope" value="Bacteria"/>
</dbReference>
<evidence type="ECO:0008006" key="3">
    <source>
        <dbReference type="Google" id="ProtNLM"/>
    </source>
</evidence>
<dbReference type="EMBL" id="BAEO01000044">
    <property type="protein sequence ID" value="GAC20008.1"/>
    <property type="molecule type" value="Genomic_DNA"/>
</dbReference>
<sequence length="635" mass="72148">MLSKNTSSLPNILAGPIVRRADAKQVCFWLITKQAYNFSVKLFSQQQQSTWFDAQLDEQQLSRVQVGTHAFVNLITIQLSTEISCGSRVSYDITLIDNDGNISHLCELLPTLLYSGQSHPSFVIRKQIGQMLHGSCRKPHHPSDDGLVIVDQQIEMGLAGKSESPDLLMMSGDQVYIDDVAGPTLLAIGQTVALLGLFQEDIDGATISNSQELFEHPHCFYQRPELLPDDPSTANTYSQFFAAKRKPIFTSVNASNHLISFAEVMAMYILTWSPEMWQRVHISDATIPEPFKQTFAIEKDIIENFVAGLDKVRRALAHVRVYMIFDDHDITDDWNLTRGWEEAVYGNSFAKRIVGNALVGYWLCQGWANDPAKLQPLFETCCEFFTENGINQHDLLVQHLLDWEHWYYCLETSPKLVVLDTRTQRWRSESSLSKPSGLMDWEALSDLQQELIGQPAVIMVSAAPIFGVKLIETIQRIFTFFGKALTVDAENWMAHKGTASVMLNIFRNRKTPPNFVILSGDVHYSFVYDITLRFRHNSPNITQITSSGIKNEFPEKLLKWFDSLNRILYSKYSPLNWFTQRRNMLVRHRRPNDHKLTTLSNGAGIGLLKVDQRCSKVEAQQLCASGKVVTFTKQD</sequence>
<comment type="caution">
    <text evidence="1">The sequence shown here is derived from an EMBL/GenBank/DDBJ whole genome shotgun (WGS) entry which is preliminary data.</text>
</comment>